<dbReference type="Pfam" id="PF02796">
    <property type="entry name" value="HTH_7"/>
    <property type="match status" value="1"/>
</dbReference>
<reference evidence="3 4" key="1">
    <citation type="submission" date="2018-04" db="EMBL/GenBank/DDBJ databases">
        <title>Genomic Encyclopedia of Type Strains, Phase III (KMG-III): the genomes of soil and plant-associated and newly described type strains.</title>
        <authorList>
            <person name="Whitman W."/>
        </authorList>
    </citation>
    <scope>NUCLEOTIDE SEQUENCE [LARGE SCALE GENOMIC DNA]</scope>
    <source>
        <strain evidence="3 4">MA-olki</strain>
    </source>
</reference>
<dbReference type="EMBL" id="QAYE01000013">
    <property type="protein sequence ID" value="PTW43958.1"/>
    <property type="molecule type" value="Genomic_DNA"/>
</dbReference>
<dbReference type="InterPro" id="IPR006120">
    <property type="entry name" value="Resolvase_HTH_dom"/>
</dbReference>
<evidence type="ECO:0000259" key="2">
    <source>
        <dbReference type="Pfam" id="PF02796"/>
    </source>
</evidence>
<feature type="domain" description="Resolvase HTH" evidence="2">
    <location>
        <begin position="132"/>
        <end position="175"/>
    </location>
</feature>
<dbReference type="AlphaFoldDB" id="A0A2T5TXH5"/>
<comment type="caution">
    <text evidence="3">The sequence shown here is derived from an EMBL/GenBank/DDBJ whole genome shotgun (WGS) entry which is preliminary data.</text>
</comment>
<evidence type="ECO:0000313" key="3">
    <source>
        <dbReference type="EMBL" id="PTW43958.1"/>
    </source>
</evidence>
<dbReference type="SUPFAM" id="SSF46689">
    <property type="entry name" value="Homeodomain-like"/>
    <property type="match status" value="1"/>
</dbReference>
<organism evidence="3 4">
    <name type="scientific">Sphingomonas faeni</name>
    <dbReference type="NCBI Taxonomy" id="185950"/>
    <lineage>
        <taxon>Bacteria</taxon>
        <taxon>Pseudomonadati</taxon>
        <taxon>Pseudomonadota</taxon>
        <taxon>Alphaproteobacteria</taxon>
        <taxon>Sphingomonadales</taxon>
        <taxon>Sphingomonadaceae</taxon>
        <taxon>Sphingomonas</taxon>
    </lineage>
</organism>
<evidence type="ECO:0000313" key="4">
    <source>
        <dbReference type="Proteomes" id="UP000244013"/>
    </source>
</evidence>
<gene>
    <name evidence="3" type="ORF">C8J25_11321</name>
</gene>
<dbReference type="RefSeq" id="WP_244187211.1">
    <property type="nucleotide sequence ID" value="NZ_QAYE01000013.1"/>
</dbReference>
<evidence type="ECO:0000256" key="1">
    <source>
        <dbReference type="SAM" id="MobiDB-lite"/>
    </source>
</evidence>
<name>A0A2T5TXH5_9SPHN</name>
<dbReference type="Gene3D" id="1.10.10.60">
    <property type="entry name" value="Homeodomain-like"/>
    <property type="match status" value="1"/>
</dbReference>
<protein>
    <submittedName>
        <fullName evidence="3">Helix-turn-helix resolvase-like protein</fullName>
    </submittedName>
</protein>
<accession>A0A2T5TXH5</accession>
<dbReference type="InterPro" id="IPR009057">
    <property type="entry name" value="Homeodomain-like_sf"/>
</dbReference>
<feature type="region of interest" description="Disordered" evidence="1">
    <location>
        <begin position="183"/>
        <end position="213"/>
    </location>
</feature>
<dbReference type="CDD" id="cd00569">
    <property type="entry name" value="HTH_Hin_like"/>
    <property type="match status" value="1"/>
</dbReference>
<dbReference type="GO" id="GO:0003677">
    <property type="term" value="F:DNA binding"/>
    <property type="evidence" value="ECO:0007669"/>
    <property type="project" value="InterPro"/>
</dbReference>
<dbReference type="GO" id="GO:0000150">
    <property type="term" value="F:DNA strand exchange activity"/>
    <property type="evidence" value="ECO:0007669"/>
    <property type="project" value="InterPro"/>
</dbReference>
<dbReference type="GeneID" id="91007675"/>
<sequence length="213" mass="23369">MGKSVAFLAQTPGSATIENQQSWLNPDDIEVLAGRKTFSQLSELLERKGIGLEAGDRVKVHDLSCLAIATPMLVRAIAKLLRNGVSFEICTPRIIVEPGADDKLHAMLDALDSHYRHLHGIKTHPAEMSSPGRKQLLGPDKLPEIRERLSAPGATATDVAQELGVARSTLFNYLERYDLDRRVGREKKGVNRRPENSGDDSHVAESDRDETAG</sequence>
<dbReference type="Proteomes" id="UP000244013">
    <property type="component" value="Unassembled WGS sequence"/>
</dbReference>
<proteinExistence type="predicted"/>